<dbReference type="Pfam" id="PF01169">
    <property type="entry name" value="GDT1"/>
    <property type="match status" value="2"/>
</dbReference>
<dbReference type="OrthoDB" id="85362at2157"/>
<dbReference type="PANTHER" id="PTHR12608:SF1">
    <property type="entry name" value="TRANSMEMBRANE PROTEIN 165"/>
    <property type="match status" value="1"/>
</dbReference>
<reference evidence="7 8" key="1">
    <citation type="journal article" date="2014" name="PLoS Genet.">
        <title>Phylogenetically driven sequencing of extremely halophilic archaea reveals strategies for static and dynamic osmo-response.</title>
        <authorList>
            <person name="Becker E.A."/>
            <person name="Seitzer P.M."/>
            <person name="Tritt A."/>
            <person name="Larsen D."/>
            <person name="Krusor M."/>
            <person name="Yao A.I."/>
            <person name="Wu D."/>
            <person name="Madern D."/>
            <person name="Eisen J.A."/>
            <person name="Darling A.E."/>
            <person name="Facciotti M.T."/>
        </authorList>
    </citation>
    <scope>NUCLEOTIDE SEQUENCE [LARGE SCALE GENOMIC DNA]</scope>
    <source>
        <strain evidence="7 8">DSM 8989</strain>
    </source>
</reference>
<dbReference type="GO" id="GO:0046873">
    <property type="term" value="F:metal ion transmembrane transporter activity"/>
    <property type="evidence" value="ECO:0007669"/>
    <property type="project" value="InterPro"/>
</dbReference>
<protein>
    <submittedName>
        <fullName evidence="7">Uncharacterized protein</fullName>
    </submittedName>
</protein>
<name>M0NF49_9EURY</name>
<gene>
    <name evidence="7" type="ORF">C450_02920</name>
</gene>
<dbReference type="RefSeq" id="WP_005039773.1">
    <property type="nucleotide sequence ID" value="NZ_AOME01000014.1"/>
</dbReference>
<dbReference type="PATRIC" id="fig|1227456.3.peg.608"/>
<evidence type="ECO:0000256" key="5">
    <source>
        <dbReference type="ARBA" id="ARBA00023136"/>
    </source>
</evidence>
<dbReference type="PANTHER" id="PTHR12608">
    <property type="entry name" value="TRANSMEMBRANE PROTEIN HTP-1 RELATED"/>
    <property type="match status" value="1"/>
</dbReference>
<dbReference type="AlphaFoldDB" id="M0NF49"/>
<keyword evidence="3 6" id="KW-0812">Transmembrane</keyword>
<evidence type="ECO:0000256" key="6">
    <source>
        <dbReference type="SAM" id="Phobius"/>
    </source>
</evidence>
<feature type="transmembrane region" description="Helical" evidence="6">
    <location>
        <begin position="40"/>
        <end position="62"/>
    </location>
</feature>
<evidence type="ECO:0000313" key="8">
    <source>
        <dbReference type="Proteomes" id="UP000011625"/>
    </source>
</evidence>
<dbReference type="EMBL" id="AOME01000014">
    <property type="protein sequence ID" value="EMA55320.1"/>
    <property type="molecule type" value="Genomic_DNA"/>
</dbReference>
<evidence type="ECO:0000313" key="7">
    <source>
        <dbReference type="EMBL" id="EMA55320.1"/>
    </source>
</evidence>
<evidence type="ECO:0000256" key="1">
    <source>
        <dbReference type="ARBA" id="ARBA00004141"/>
    </source>
</evidence>
<comment type="subcellular location">
    <subcellularLocation>
        <location evidence="1">Membrane</location>
        <topology evidence="1">Multi-pass membrane protein</topology>
    </subcellularLocation>
</comment>
<evidence type="ECO:0000256" key="3">
    <source>
        <dbReference type="ARBA" id="ARBA00022692"/>
    </source>
</evidence>
<keyword evidence="5 6" id="KW-0472">Membrane</keyword>
<dbReference type="InterPro" id="IPR001727">
    <property type="entry name" value="GDT1-like"/>
</dbReference>
<proteinExistence type="inferred from homology"/>
<evidence type="ECO:0000256" key="2">
    <source>
        <dbReference type="ARBA" id="ARBA00009190"/>
    </source>
</evidence>
<keyword evidence="4 6" id="KW-1133">Transmembrane helix</keyword>
<feature type="transmembrane region" description="Helical" evidence="6">
    <location>
        <begin position="69"/>
        <end position="89"/>
    </location>
</feature>
<organism evidence="7 8">
    <name type="scientific">Halococcus salifodinae DSM 8989</name>
    <dbReference type="NCBI Taxonomy" id="1227456"/>
    <lineage>
        <taxon>Archaea</taxon>
        <taxon>Methanobacteriati</taxon>
        <taxon>Methanobacteriota</taxon>
        <taxon>Stenosarchaea group</taxon>
        <taxon>Halobacteria</taxon>
        <taxon>Halobacteriales</taxon>
        <taxon>Halococcaceae</taxon>
        <taxon>Halococcus</taxon>
    </lineage>
</organism>
<dbReference type="GO" id="GO:0016020">
    <property type="term" value="C:membrane"/>
    <property type="evidence" value="ECO:0007669"/>
    <property type="project" value="UniProtKB-SubCell"/>
</dbReference>
<evidence type="ECO:0000256" key="4">
    <source>
        <dbReference type="ARBA" id="ARBA00022989"/>
    </source>
</evidence>
<dbReference type="Proteomes" id="UP000011625">
    <property type="component" value="Unassembled WGS sequence"/>
</dbReference>
<dbReference type="STRING" id="1227456.C450_02920"/>
<feature type="transmembrane region" description="Helical" evidence="6">
    <location>
        <begin position="152"/>
        <end position="173"/>
    </location>
</feature>
<keyword evidence="8" id="KW-1185">Reference proteome</keyword>
<accession>M0NF49</accession>
<comment type="caution">
    <text evidence="7">The sequence shown here is derived from an EMBL/GenBank/DDBJ whole genome shotgun (WGS) entry which is preliminary data.</text>
</comment>
<sequence length="213" mass="22739">MAEFVAVVTTAFALQLLALPGEKGQIIIGGLATRYDPYTVVAGASTAFAGWTVLEILLGNALRGAFPEVYLDVVTAGLFVAFAVILLYADWRDSNDSPRSLPDGGEVLRGLPLDTERFGGFVPAFSLLALGEFGDKTQLVTIGLAAQYGVHAGIWVGEMLAIIPVSLLTALSVDRLATRFDTAWFHRLSAIVFLLFAADIAASYLLGWSFLPI</sequence>
<feature type="transmembrane region" description="Helical" evidence="6">
    <location>
        <begin position="185"/>
        <end position="211"/>
    </location>
</feature>
<comment type="similarity">
    <text evidence="2">Belongs to the GDT1 family.</text>
</comment>